<gene>
    <name evidence="2" type="ORF">SAMN04487893_102258</name>
</gene>
<reference evidence="3" key="1">
    <citation type="submission" date="2016-10" db="EMBL/GenBank/DDBJ databases">
        <authorList>
            <person name="Varghese N."/>
            <person name="Submissions S."/>
        </authorList>
    </citation>
    <scope>NUCLEOTIDE SEQUENCE [LARGE SCALE GENOMIC DNA]</scope>
    <source>
        <strain evidence="3">DSM 26542</strain>
    </source>
</reference>
<dbReference type="OrthoDB" id="5493262at2"/>
<feature type="signal peptide" evidence="1">
    <location>
        <begin position="1"/>
        <end position="18"/>
    </location>
</feature>
<feature type="chain" id="PRO_5017228043" description="DUF1684 domain-containing protein" evidence="1">
    <location>
        <begin position="19"/>
        <end position="201"/>
    </location>
</feature>
<dbReference type="STRING" id="1150112.SAMN04487893_102258"/>
<dbReference type="PROSITE" id="PS51257">
    <property type="entry name" value="PROKAR_LIPOPROTEIN"/>
    <property type="match status" value="1"/>
</dbReference>
<dbReference type="Proteomes" id="UP000243887">
    <property type="component" value="Unassembled WGS sequence"/>
</dbReference>
<evidence type="ECO:0000313" key="3">
    <source>
        <dbReference type="Proteomes" id="UP000243887"/>
    </source>
</evidence>
<dbReference type="InterPro" id="IPR012467">
    <property type="entry name" value="DUF1684"/>
</dbReference>
<dbReference type="AlphaFoldDB" id="A0A1I3MTM8"/>
<sequence length="201" mass="23147">MRNYIALVVLLFLSVACAQTLTDVEKTERFQKSLNKEFANKATSPLPADALKKFKGLEMYPINERFIIEAELVVTPDEIPFKMLTTTDRKPTYRKYGEIHFFLNGKDLKLNVYQDLALVSKDEFKNHLFIPFTDLTSGVSTYGGGRYIDMEIPQGDKVILNFNLAYNPYCVYNPKYSCPIPPEENFLNTEIHAGVKDYKYE</sequence>
<dbReference type="PANTHER" id="PTHR41913">
    <property type="entry name" value="DUF1684 DOMAIN-CONTAINING PROTEIN"/>
    <property type="match status" value="1"/>
</dbReference>
<protein>
    <recommendedName>
        <fullName evidence="4">DUF1684 domain-containing protein</fullName>
    </recommendedName>
</protein>
<evidence type="ECO:0008006" key="4">
    <source>
        <dbReference type="Google" id="ProtNLM"/>
    </source>
</evidence>
<dbReference type="RefSeq" id="WP_090678014.1">
    <property type="nucleotide sequence ID" value="NZ_FORU01000002.1"/>
</dbReference>
<evidence type="ECO:0000256" key="1">
    <source>
        <dbReference type="SAM" id="SignalP"/>
    </source>
</evidence>
<name>A0A1I3MTM8_9FLAO</name>
<dbReference type="Pfam" id="PF07920">
    <property type="entry name" value="DUF1684"/>
    <property type="match status" value="1"/>
</dbReference>
<organism evidence="2 3">
    <name type="scientific">Myroides guanonis</name>
    <dbReference type="NCBI Taxonomy" id="1150112"/>
    <lineage>
        <taxon>Bacteria</taxon>
        <taxon>Pseudomonadati</taxon>
        <taxon>Bacteroidota</taxon>
        <taxon>Flavobacteriia</taxon>
        <taxon>Flavobacteriales</taxon>
        <taxon>Flavobacteriaceae</taxon>
        <taxon>Myroides</taxon>
    </lineage>
</organism>
<dbReference type="EMBL" id="FORU01000002">
    <property type="protein sequence ID" value="SFJ00075.1"/>
    <property type="molecule type" value="Genomic_DNA"/>
</dbReference>
<keyword evidence="3" id="KW-1185">Reference proteome</keyword>
<evidence type="ECO:0000313" key="2">
    <source>
        <dbReference type="EMBL" id="SFJ00075.1"/>
    </source>
</evidence>
<accession>A0A1I3MTM8</accession>
<keyword evidence="1" id="KW-0732">Signal</keyword>
<dbReference type="PANTHER" id="PTHR41913:SF1">
    <property type="entry name" value="DUF1684 DOMAIN-CONTAINING PROTEIN"/>
    <property type="match status" value="1"/>
</dbReference>
<proteinExistence type="predicted"/>